<comment type="caution">
    <text evidence="6">Lacks conserved residue(s) required for the propagation of feature annotation.</text>
</comment>
<keyword evidence="2" id="KW-0479">Metal-binding</keyword>
<evidence type="ECO:0000313" key="10">
    <source>
        <dbReference type="Proteomes" id="UP001497623"/>
    </source>
</evidence>
<dbReference type="InterPro" id="IPR001759">
    <property type="entry name" value="PTX_dom"/>
</dbReference>
<evidence type="ECO:0000256" key="7">
    <source>
        <dbReference type="SAM" id="SignalP"/>
    </source>
</evidence>
<evidence type="ECO:0000256" key="1">
    <source>
        <dbReference type="ARBA" id="ARBA00001913"/>
    </source>
</evidence>
<reference evidence="9 10" key="1">
    <citation type="submission" date="2024-05" db="EMBL/GenBank/DDBJ databases">
        <authorList>
            <person name="Wallberg A."/>
        </authorList>
    </citation>
    <scope>NUCLEOTIDE SEQUENCE [LARGE SCALE GENOMIC DNA]</scope>
</reference>
<comment type="caution">
    <text evidence="9">The sequence shown here is derived from an EMBL/GenBank/DDBJ whole genome shotgun (WGS) entry which is preliminary data.</text>
</comment>
<feature type="chain" id="PRO_5043685357" description="Pentraxin (PTX) domain-containing protein" evidence="7">
    <location>
        <begin position="18"/>
        <end position="123"/>
    </location>
</feature>
<keyword evidence="4" id="KW-1015">Disulfide bond</keyword>
<dbReference type="SUPFAM" id="SSF49899">
    <property type="entry name" value="Concanavalin A-like lectins/glucanases"/>
    <property type="match status" value="1"/>
</dbReference>
<keyword evidence="7" id="KW-0732">Signal</keyword>
<proteinExistence type="predicted"/>
<dbReference type="InterPro" id="IPR051360">
    <property type="entry name" value="Neuronal_Pentraxin_Related"/>
</dbReference>
<protein>
    <recommendedName>
        <fullName evidence="8">Pentraxin (PTX) domain-containing protein</fullName>
    </recommendedName>
</protein>
<comment type="cofactor">
    <cofactor evidence="1">
        <name>Ca(2+)</name>
        <dbReference type="ChEBI" id="CHEBI:29108"/>
    </cofactor>
</comment>
<evidence type="ECO:0000259" key="8">
    <source>
        <dbReference type="PROSITE" id="PS51828"/>
    </source>
</evidence>
<dbReference type="EMBL" id="CAXKWB010013197">
    <property type="protein sequence ID" value="CAL4106945.1"/>
    <property type="molecule type" value="Genomic_DNA"/>
</dbReference>
<organism evidence="9 10">
    <name type="scientific">Meganyctiphanes norvegica</name>
    <name type="common">Northern krill</name>
    <name type="synonym">Thysanopoda norvegica</name>
    <dbReference type="NCBI Taxonomy" id="48144"/>
    <lineage>
        <taxon>Eukaryota</taxon>
        <taxon>Metazoa</taxon>
        <taxon>Ecdysozoa</taxon>
        <taxon>Arthropoda</taxon>
        <taxon>Crustacea</taxon>
        <taxon>Multicrustacea</taxon>
        <taxon>Malacostraca</taxon>
        <taxon>Eumalacostraca</taxon>
        <taxon>Eucarida</taxon>
        <taxon>Euphausiacea</taxon>
        <taxon>Euphausiidae</taxon>
        <taxon>Meganyctiphanes</taxon>
    </lineage>
</organism>
<feature type="signal peptide" evidence="7">
    <location>
        <begin position="1"/>
        <end position="17"/>
    </location>
</feature>
<evidence type="ECO:0000256" key="4">
    <source>
        <dbReference type="ARBA" id="ARBA00023157"/>
    </source>
</evidence>
<dbReference type="InterPro" id="IPR013320">
    <property type="entry name" value="ConA-like_dom_sf"/>
</dbReference>
<dbReference type="PROSITE" id="PS51828">
    <property type="entry name" value="PTX_2"/>
    <property type="match status" value="1"/>
</dbReference>
<dbReference type="Pfam" id="PF00354">
    <property type="entry name" value="Pentaxin"/>
    <property type="match status" value="1"/>
</dbReference>
<gene>
    <name evidence="9" type="ORF">MNOR_LOCUS18449</name>
</gene>
<feature type="non-terminal residue" evidence="9">
    <location>
        <position position="123"/>
    </location>
</feature>
<evidence type="ECO:0000256" key="5">
    <source>
        <dbReference type="ARBA" id="ARBA00023180"/>
    </source>
</evidence>
<name>A0AAV2R0S3_MEGNR</name>
<evidence type="ECO:0000256" key="3">
    <source>
        <dbReference type="ARBA" id="ARBA00022837"/>
    </source>
</evidence>
<evidence type="ECO:0000256" key="2">
    <source>
        <dbReference type="ARBA" id="ARBA00022723"/>
    </source>
</evidence>
<evidence type="ECO:0000313" key="9">
    <source>
        <dbReference type="EMBL" id="CAL4106945.1"/>
    </source>
</evidence>
<dbReference type="GO" id="GO:0046872">
    <property type="term" value="F:metal ion binding"/>
    <property type="evidence" value="ECO:0007669"/>
    <property type="project" value="UniProtKB-KW"/>
</dbReference>
<dbReference type="Proteomes" id="UP001497623">
    <property type="component" value="Unassembled WGS sequence"/>
</dbReference>
<dbReference type="PANTHER" id="PTHR19277">
    <property type="entry name" value="PENTRAXIN"/>
    <property type="match status" value="1"/>
</dbReference>
<keyword evidence="3" id="KW-0106">Calcium</keyword>
<keyword evidence="10" id="KW-1185">Reference proteome</keyword>
<dbReference type="PRINTS" id="PR00895">
    <property type="entry name" value="PENTAXIN"/>
</dbReference>
<evidence type="ECO:0000256" key="6">
    <source>
        <dbReference type="PROSITE-ProRule" id="PRU01172"/>
    </source>
</evidence>
<dbReference type="Gene3D" id="2.60.120.200">
    <property type="match status" value="1"/>
</dbReference>
<dbReference type="PANTHER" id="PTHR19277:SF161">
    <property type="entry name" value="LAMININ G DOMAIN-CONTAINING PROTEIN"/>
    <property type="match status" value="1"/>
</dbReference>
<dbReference type="AlphaFoldDB" id="A0AAV2R0S3"/>
<sequence length="123" mass="14375">MNIVPLTLFTWIHICHIFTDTYRLIVDGNELYRNELRKEQRKLYTNGIMILGQEQEFLGGGFSKSESFHGYLQYFDIWSKSLDESSIKKLVKGDKAKGDFFSTNTFNLDLVNVDVVDISFEYE</sequence>
<feature type="domain" description="Pentraxin (PTX)" evidence="8">
    <location>
        <begin position="1"/>
        <end position="122"/>
    </location>
</feature>
<accession>A0AAV2R0S3</accession>
<keyword evidence="5" id="KW-0325">Glycoprotein</keyword>